<organism evidence="1 2">
    <name type="scientific">Aestuariibaculum marinum</name>
    <dbReference type="NCBI Taxonomy" id="2683592"/>
    <lineage>
        <taxon>Bacteria</taxon>
        <taxon>Pseudomonadati</taxon>
        <taxon>Bacteroidota</taxon>
        <taxon>Flavobacteriia</taxon>
        <taxon>Flavobacteriales</taxon>
        <taxon>Flavobacteriaceae</taxon>
    </lineage>
</organism>
<dbReference type="InterPro" id="IPR046219">
    <property type="entry name" value="DUF6252"/>
</dbReference>
<dbReference type="RefSeq" id="WP_188222778.1">
    <property type="nucleotide sequence ID" value="NZ_JACVXD010000002.1"/>
</dbReference>
<dbReference type="AlphaFoldDB" id="A0A8J6PRK4"/>
<protein>
    <recommendedName>
        <fullName evidence="3">Lipoprotein</fullName>
    </recommendedName>
</protein>
<name>A0A8J6PRK4_9FLAO</name>
<keyword evidence="2" id="KW-1185">Reference proteome</keyword>
<evidence type="ECO:0000313" key="2">
    <source>
        <dbReference type="Proteomes" id="UP000621516"/>
    </source>
</evidence>
<dbReference type="EMBL" id="JACVXD010000002">
    <property type="protein sequence ID" value="MBD0823474.1"/>
    <property type="molecule type" value="Genomic_DNA"/>
</dbReference>
<sequence length="189" mass="21649">MLKKKQFIWIQFLLLSFLSCSNNDNEIYRSTGEANINGEKIIFDESSGSGGTFNFEKSCQEGEFDVISLGFYLPNETKHLIFLHFTPSNGAERYELTSLGNNWISYTYFNEEYFQYPGDLDEYYTTRAECIEDGSVPINNGYIEITSIDNDRYIGNFEFSANLVDCGKTVTVTNGKFDAGQETDFYCDF</sequence>
<reference evidence="1 2" key="1">
    <citation type="journal article" date="2018" name="J. Microbiol.">
        <title>Aestuariibaculum marinum sp. nov., a marine bacterium isolated from seawater in South Korea.</title>
        <authorList>
            <person name="Choi J."/>
            <person name="Lee D."/>
            <person name="Jang J.H."/>
            <person name="Cha S."/>
            <person name="Seo T."/>
        </authorList>
    </citation>
    <scope>NUCLEOTIDE SEQUENCE [LARGE SCALE GENOMIC DNA]</scope>
    <source>
        <strain evidence="1 2">IP7</strain>
    </source>
</reference>
<evidence type="ECO:0000313" key="1">
    <source>
        <dbReference type="EMBL" id="MBD0823474.1"/>
    </source>
</evidence>
<comment type="caution">
    <text evidence="1">The sequence shown here is derived from an EMBL/GenBank/DDBJ whole genome shotgun (WGS) entry which is preliminary data.</text>
</comment>
<gene>
    <name evidence="1" type="ORF">ICJ85_05520</name>
</gene>
<evidence type="ECO:0008006" key="3">
    <source>
        <dbReference type="Google" id="ProtNLM"/>
    </source>
</evidence>
<dbReference type="Proteomes" id="UP000621516">
    <property type="component" value="Unassembled WGS sequence"/>
</dbReference>
<dbReference type="PROSITE" id="PS51257">
    <property type="entry name" value="PROKAR_LIPOPROTEIN"/>
    <property type="match status" value="1"/>
</dbReference>
<proteinExistence type="predicted"/>
<dbReference type="Pfam" id="PF19765">
    <property type="entry name" value="DUF6252"/>
    <property type="match status" value="1"/>
</dbReference>
<accession>A0A8J6PRK4</accession>